<dbReference type="Proteomes" id="UP000000543">
    <property type="component" value="Chromosome"/>
</dbReference>
<proteinExistence type="predicted"/>
<organism evidence="1 2">
    <name type="scientific">Staphylococcus haemolyticus (strain JCSC1435)</name>
    <dbReference type="NCBI Taxonomy" id="279808"/>
    <lineage>
        <taxon>Bacteria</taxon>
        <taxon>Bacillati</taxon>
        <taxon>Bacillota</taxon>
        <taxon>Bacilli</taxon>
        <taxon>Bacillales</taxon>
        <taxon>Staphylococcaceae</taxon>
        <taxon>Staphylococcus</taxon>
    </lineage>
</organism>
<dbReference type="AlphaFoldDB" id="Q4L7L2"/>
<dbReference type="HOGENOM" id="CLU_3405622_0_0_9"/>
<dbReference type="KEGG" id="sha:SH1054"/>
<evidence type="ECO:0000313" key="1">
    <source>
        <dbReference type="EMBL" id="BAE04363.1"/>
    </source>
</evidence>
<name>Q4L7L2_STAHJ</name>
<dbReference type="EMBL" id="AP006716">
    <property type="protein sequence ID" value="BAE04363.1"/>
    <property type="molecule type" value="Genomic_DNA"/>
</dbReference>
<protein>
    <submittedName>
        <fullName evidence="1">Uncharacterized protein</fullName>
    </submittedName>
</protein>
<sequence>MEVFKSIIFKIHLLHYLQLNNQSSYNIKNN</sequence>
<reference evidence="1 2" key="1">
    <citation type="journal article" date="2005" name="J. Bacteriol.">
        <title>Whole-genome sequencing of Staphylococcus haemolyticus uncovers the extreme plasticity of its genome and the evolution of human-colonizing staphylococcal species.</title>
        <authorList>
            <person name="Takeuchi F."/>
            <person name="Watanabe S."/>
            <person name="Baba T."/>
            <person name="Yuzawa H."/>
            <person name="Ito T."/>
            <person name="Morimoto Y."/>
            <person name="Kuroda M."/>
            <person name="Cui L."/>
            <person name="Takahashi M."/>
            <person name="Ankai A."/>
            <person name="Baba S."/>
            <person name="Fukui S."/>
            <person name="Lee J.C."/>
            <person name="Hiramatsu K."/>
        </authorList>
    </citation>
    <scope>NUCLEOTIDE SEQUENCE [LARGE SCALE GENOMIC DNA]</scope>
    <source>
        <strain evidence="1 2">JCSC1435</strain>
    </source>
</reference>
<evidence type="ECO:0000313" key="2">
    <source>
        <dbReference type="Proteomes" id="UP000000543"/>
    </source>
</evidence>
<accession>Q4L7L2</accession>
<gene>
    <name evidence="1" type="ordered locus">SH1054</name>
</gene>